<dbReference type="Proteomes" id="UP000314294">
    <property type="component" value="Unassembled WGS sequence"/>
</dbReference>
<sequence>MALSFDKRREKHKRTHLPLSFIYVIHFKVNALHYVTLQVFTATHPSDWEEEKKTERKQSHKRADWETERGSSNEKSAALDERKQTHGGSTLINNPPFGYGSPPLRRSGSAVVQRWSPTEVNMLFDTLAFKYDTKDNSEKEPLRGVSDVRRLCWCVHGAMER</sequence>
<protein>
    <submittedName>
        <fullName evidence="2">Uncharacterized protein</fullName>
    </submittedName>
</protein>
<dbReference type="EMBL" id="SRLO01001562">
    <property type="protein sequence ID" value="TNN36851.1"/>
    <property type="molecule type" value="Genomic_DNA"/>
</dbReference>
<evidence type="ECO:0000313" key="2">
    <source>
        <dbReference type="EMBL" id="TNN36851.1"/>
    </source>
</evidence>
<reference evidence="2 3" key="1">
    <citation type="submission" date="2019-03" db="EMBL/GenBank/DDBJ databases">
        <title>First draft genome of Liparis tanakae, snailfish: a comprehensive survey of snailfish specific genes.</title>
        <authorList>
            <person name="Kim W."/>
            <person name="Song I."/>
            <person name="Jeong J.-H."/>
            <person name="Kim D."/>
            <person name="Kim S."/>
            <person name="Ryu S."/>
            <person name="Song J.Y."/>
            <person name="Lee S.K."/>
        </authorList>
    </citation>
    <scope>NUCLEOTIDE SEQUENCE [LARGE SCALE GENOMIC DNA]</scope>
    <source>
        <tissue evidence="2">Muscle</tissue>
    </source>
</reference>
<comment type="caution">
    <text evidence="2">The sequence shown here is derived from an EMBL/GenBank/DDBJ whole genome shotgun (WGS) entry which is preliminary data.</text>
</comment>
<keyword evidence="3" id="KW-1185">Reference proteome</keyword>
<dbReference type="AlphaFoldDB" id="A0A4Z2F7R4"/>
<organism evidence="2 3">
    <name type="scientific">Liparis tanakae</name>
    <name type="common">Tanaka's snailfish</name>
    <dbReference type="NCBI Taxonomy" id="230148"/>
    <lineage>
        <taxon>Eukaryota</taxon>
        <taxon>Metazoa</taxon>
        <taxon>Chordata</taxon>
        <taxon>Craniata</taxon>
        <taxon>Vertebrata</taxon>
        <taxon>Euteleostomi</taxon>
        <taxon>Actinopterygii</taxon>
        <taxon>Neopterygii</taxon>
        <taxon>Teleostei</taxon>
        <taxon>Neoteleostei</taxon>
        <taxon>Acanthomorphata</taxon>
        <taxon>Eupercaria</taxon>
        <taxon>Perciformes</taxon>
        <taxon>Cottioidei</taxon>
        <taxon>Cottales</taxon>
        <taxon>Liparidae</taxon>
        <taxon>Liparis</taxon>
    </lineage>
</organism>
<name>A0A4Z2F7R4_9TELE</name>
<feature type="region of interest" description="Disordered" evidence="1">
    <location>
        <begin position="47"/>
        <end position="105"/>
    </location>
</feature>
<proteinExistence type="predicted"/>
<evidence type="ECO:0000313" key="3">
    <source>
        <dbReference type="Proteomes" id="UP000314294"/>
    </source>
</evidence>
<accession>A0A4Z2F7R4</accession>
<gene>
    <name evidence="2" type="ORF">EYF80_052981</name>
</gene>
<feature type="compositionally biased region" description="Basic and acidic residues" evidence="1">
    <location>
        <begin position="47"/>
        <end position="84"/>
    </location>
</feature>
<evidence type="ECO:0000256" key="1">
    <source>
        <dbReference type="SAM" id="MobiDB-lite"/>
    </source>
</evidence>